<keyword evidence="2" id="KW-0963">Cytoplasm</keyword>
<evidence type="ECO:0000313" key="10">
    <source>
        <dbReference type="Proteomes" id="UP000464402"/>
    </source>
</evidence>
<dbReference type="SUPFAM" id="SSF69721">
    <property type="entry name" value="DsrC, the gamma subunit of dissimilatory sulfite reductase"/>
    <property type="match status" value="1"/>
</dbReference>
<reference evidence="10" key="1">
    <citation type="submission" date="2019-09" db="EMBL/GenBank/DDBJ databases">
        <title>Yersinia canariae sp. nov., isolated from a human yersiniosis case.</title>
        <authorList>
            <person name="Nguyen S.V."/>
            <person name="Greig D."/>
            <person name="Hurley D."/>
            <person name="Cao Y."/>
            <person name="McCabe E."/>
            <person name="Mitchell M."/>
            <person name="Jenkins C."/>
            <person name="Fanning S."/>
        </authorList>
    </citation>
    <scope>NUCLEOTIDE SEQUENCE [LARGE SCALE GENOMIC DNA]</scope>
    <source>
        <strain evidence="10">NCTC 14382</strain>
    </source>
</reference>
<comment type="similarity">
    <text evidence="7">Belongs to the dsrC/tusE family.</text>
</comment>
<evidence type="ECO:0000313" key="9">
    <source>
        <dbReference type="EMBL" id="QHB34696.1"/>
    </source>
</evidence>
<dbReference type="Proteomes" id="UP000464402">
    <property type="component" value="Chromosome"/>
</dbReference>
<dbReference type="InterPro" id="IPR007453">
    <property type="entry name" value="DsrC/TusE"/>
</dbReference>
<dbReference type="NCBIfam" id="NF008562">
    <property type="entry name" value="PRK11508.1"/>
    <property type="match status" value="1"/>
</dbReference>
<sequence length="108" mass="12226">MEFEGRTIDTDAQGYLKNSADWSEALAPTLAEQEGITLTEPHWEVVRFVRAFYLEFNTSPAIRMLVKAMAQKYGEEKGNSRYLYRLFPKGPAKQATKIAGLPKPVKCI</sequence>
<name>A0A857F4P3_9GAMM</name>
<comment type="subunit">
    <text evidence="6">Interacts with the TusBCD complex. Interacts with MnmA.</text>
</comment>
<dbReference type="Gene3D" id="3.30.1420.10">
    <property type="match status" value="1"/>
</dbReference>
<dbReference type="PANTHER" id="PTHR37010:SF1">
    <property type="entry name" value="SULFURTRANSFERASE TUSE"/>
    <property type="match status" value="1"/>
</dbReference>
<evidence type="ECO:0000256" key="7">
    <source>
        <dbReference type="PIRNR" id="PIRNR006223"/>
    </source>
</evidence>
<keyword evidence="3 7" id="KW-0808">Transferase</keyword>
<comment type="subcellular location">
    <subcellularLocation>
        <location evidence="1">Cytoplasm</location>
    </subcellularLocation>
</comment>
<dbReference type="AlphaFoldDB" id="A0A857F4P3"/>
<evidence type="ECO:0000256" key="8">
    <source>
        <dbReference type="PIRSR" id="PIRSR006223-50"/>
    </source>
</evidence>
<feature type="active site" description="Cysteine persulfide intermediate" evidence="8">
    <location>
        <position position="107"/>
    </location>
</feature>
<evidence type="ECO:0000256" key="4">
    <source>
        <dbReference type="ARBA" id="ARBA00022694"/>
    </source>
</evidence>
<dbReference type="FunFam" id="3.30.1420.10:FF:000001">
    <property type="entry name" value="Sulfurtransferase"/>
    <property type="match status" value="1"/>
</dbReference>
<proteinExistence type="inferred from homology"/>
<dbReference type="GO" id="GO:0002143">
    <property type="term" value="P:tRNA wobble position uridine thiolation"/>
    <property type="evidence" value="ECO:0007669"/>
    <property type="project" value="TreeGrafter"/>
</dbReference>
<dbReference type="FunFam" id="1.10.10.370:FF:000001">
    <property type="entry name" value="Sulfurtransferase"/>
    <property type="match status" value="1"/>
</dbReference>
<evidence type="ECO:0000256" key="1">
    <source>
        <dbReference type="ARBA" id="ARBA00004496"/>
    </source>
</evidence>
<dbReference type="PIRSF" id="PIRSF006223">
    <property type="entry name" value="DsrC_TusE"/>
    <property type="match status" value="1"/>
</dbReference>
<dbReference type="PANTHER" id="PTHR37010">
    <property type="entry name" value="SULFURTRANSFERASE TUSE"/>
    <property type="match status" value="1"/>
</dbReference>
<dbReference type="Gene3D" id="1.10.10.370">
    <property type="entry name" value="DsrC-like protein, C-terminal domain"/>
    <property type="match status" value="1"/>
</dbReference>
<comment type="function">
    <text evidence="5">Part of a sulfur-relay system required for 2-thiolation of 5-methylaminomethyl-2-thiouridine (mnm(5)s(2)U) at tRNA wobble positions. Could accept sulfur from TusD.</text>
</comment>
<keyword evidence="4" id="KW-0819">tRNA processing</keyword>
<accession>A0A857F4P3</accession>
<dbReference type="Pfam" id="PF04358">
    <property type="entry name" value="DsrC"/>
    <property type="match status" value="1"/>
</dbReference>
<evidence type="ECO:0000256" key="6">
    <source>
        <dbReference type="ARBA" id="ARBA00025918"/>
    </source>
</evidence>
<evidence type="ECO:0000256" key="2">
    <source>
        <dbReference type="ARBA" id="ARBA00022490"/>
    </source>
</evidence>
<dbReference type="EC" id="2.8.1.-" evidence="7"/>
<dbReference type="InterPro" id="IPR025526">
    <property type="entry name" value="DsrC-like_dom_sf"/>
</dbReference>
<evidence type="ECO:0000256" key="3">
    <source>
        <dbReference type="ARBA" id="ARBA00022679"/>
    </source>
</evidence>
<dbReference type="GO" id="GO:0097163">
    <property type="term" value="F:sulfur carrier activity"/>
    <property type="evidence" value="ECO:0007669"/>
    <property type="project" value="TreeGrafter"/>
</dbReference>
<gene>
    <name evidence="9" type="primary">tusE</name>
    <name evidence="9" type="ORF">F0T03_08790</name>
</gene>
<dbReference type="InterPro" id="IPR042072">
    <property type="entry name" value="DsrC-like_C"/>
</dbReference>
<dbReference type="KEGG" id="yca:F0T03_08790"/>
<dbReference type="NCBIfam" id="TIGR03342">
    <property type="entry name" value="dsrC_tusE_dsvC"/>
    <property type="match status" value="1"/>
</dbReference>
<dbReference type="GO" id="GO:0016740">
    <property type="term" value="F:transferase activity"/>
    <property type="evidence" value="ECO:0007669"/>
    <property type="project" value="UniProtKB-KW"/>
</dbReference>
<dbReference type="GO" id="GO:0005737">
    <property type="term" value="C:cytoplasm"/>
    <property type="evidence" value="ECO:0007669"/>
    <property type="project" value="UniProtKB-SubCell"/>
</dbReference>
<evidence type="ECO:0000256" key="5">
    <source>
        <dbReference type="ARBA" id="ARBA00025277"/>
    </source>
</evidence>
<protein>
    <recommendedName>
        <fullName evidence="7">Sulfurtransferase</fullName>
        <ecNumber evidence="7">2.8.1.-</ecNumber>
    </recommendedName>
</protein>
<dbReference type="EMBL" id="CP043727">
    <property type="protein sequence ID" value="QHB34696.1"/>
    <property type="molecule type" value="Genomic_DNA"/>
</dbReference>
<organism evidence="9 10">
    <name type="scientific">Yersinia canariae</name>
    <dbReference type="NCBI Taxonomy" id="2607663"/>
    <lineage>
        <taxon>Bacteria</taxon>
        <taxon>Pseudomonadati</taxon>
        <taxon>Pseudomonadota</taxon>
        <taxon>Gammaproteobacteria</taxon>
        <taxon>Enterobacterales</taxon>
        <taxon>Yersiniaceae</taxon>
        <taxon>Yersinia</taxon>
    </lineage>
</organism>
<dbReference type="InterPro" id="IPR043163">
    <property type="entry name" value="DsrC-like_N"/>
</dbReference>
<keyword evidence="10" id="KW-1185">Reference proteome</keyword>